<evidence type="ECO:0000256" key="3">
    <source>
        <dbReference type="PROSITE-ProRule" id="PRU00169"/>
    </source>
</evidence>
<keyword evidence="7" id="KW-1185">Reference proteome</keyword>
<name>A0ABP6QGB1_9ACTN</name>
<dbReference type="InterPro" id="IPR039420">
    <property type="entry name" value="WalR-like"/>
</dbReference>
<dbReference type="Pfam" id="PF00196">
    <property type="entry name" value="GerE"/>
    <property type="match status" value="1"/>
</dbReference>
<dbReference type="InterPro" id="IPR016032">
    <property type="entry name" value="Sig_transdc_resp-reg_C-effctor"/>
</dbReference>
<dbReference type="InterPro" id="IPR011006">
    <property type="entry name" value="CheY-like_superfamily"/>
</dbReference>
<dbReference type="Pfam" id="PF00072">
    <property type="entry name" value="Response_reg"/>
    <property type="match status" value="1"/>
</dbReference>
<dbReference type="PANTHER" id="PTHR43214">
    <property type="entry name" value="TWO-COMPONENT RESPONSE REGULATOR"/>
    <property type="match status" value="1"/>
</dbReference>
<keyword evidence="2" id="KW-0238">DNA-binding</keyword>
<dbReference type="Proteomes" id="UP001501237">
    <property type="component" value="Unassembled WGS sequence"/>
</dbReference>
<evidence type="ECO:0000313" key="6">
    <source>
        <dbReference type="EMBL" id="GAA3228509.1"/>
    </source>
</evidence>
<accession>A0ABP6QGB1</accession>
<dbReference type="EMBL" id="BAAAUV010000018">
    <property type="protein sequence ID" value="GAA3228509.1"/>
    <property type="molecule type" value="Genomic_DNA"/>
</dbReference>
<dbReference type="CDD" id="cd06170">
    <property type="entry name" value="LuxR_C_like"/>
    <property type="match status" value="1"/>
</dbReference>
<dbReference type="SUPFAM" id="SSF46894">
    <property type="entry name" value="C-terminal effector domain of the bipartite response regulators"/>
    <property type="match status" value="1"/>
</dbReference>
<dbReference type="SMART" id="SM00448">
    <property type="entry name" value="REC"/>
    <property type="match status" value="1"/>
</dbReference>
<evidence type="ECO:0000313" key="7">
    <source>
        <dbReference type="Proteomes" id="UP001501237"/>
    </source>
</evidence>
<dbReference type="InterPro" id="IPR001789">
    <property type="entry name" value="Sig_transdc_resp-reg_receiver"/>
</dbReference>
<organism evidence="6 7">
    <name type="scientific">Actinocorallia longicatena</name>
    <dbReference type="NCBI Taxonomy" id="111803"/>
    <lineage>
        <taxon>Bacteria</taxon>
        <taxon>Bacillati</taxon>
        <taxon>Actinomycetota</taxon>
        <taxon>Actinomycetes</taxon>
        <taxon>Streptosporangiales</taxon>
        <taxon>Thermomonosporaceae</taxon>
        <taxon>Actinocorallia</taxon>
    </lineage>
</organism>
<dbReference type="CDD" id="cd17535">
    <property type="entry name" value="REC_NarL-like"/>
    <property type="match status" value="1"/>
</dbReference>
<dbReference type="RefSeq" id="WP_344834525.1">
    <property type="nucleotide sequence ID" value="NZ_BAAAUV010000018.1"/>
</dbReference>
<evidence type="ECO:0000256" key="2">
    <source>
        <dbReference type="ARBA" id="ARBA00023125"/>
    </source>
</evidence>
<comment type="caution">
    <text evidence="3">Lacks conserved residue(s) required for the propagation of feature annotation.</text>
</comment>
<dbReference type="SUPFAM" id="SSF52172">
    <property type="entry name" value="CheY-like"/>
    <property type="match status" value="1"/>
</dbReference>
<proteinExistence type="predicted"/>
<dbReference type="PROSITE" id="PS50043">
    <property type="entry name" value="HTH_LUXR_2"/>
    <property type="match status" value="1"/>
</dbReference>
<comment type="caution">
    <text evidence="6">The sequence shown here is derived from an EMBL/GenBank/DDBJ whole genome shotgun (WGS) entry which is preliminary data.</text>
</comment>
<keyword evidence="1" id="KW-0597">Phosphoprotein</keyword>
<dbReference type="InterPro" id="IPR058245">
    <property type="entry name" value="NreC/VraR/RcsB-like_REC"/>
</dbReference>
<evidence type="ECO:0000259" key="4">
    <source>
        <dbReference type="PROSITE" id="PS50043"/>
    </source>
</evidence>
<feature type="domain" description="HTH luxR-type" evidence="4">
    <location>
        <begin position="138"/>
        <end position="203"/>
    </location>
</feature>
<dbReference type="PROSITE" id="PS50110">
    <property type="entry name" value="RESPONSE_REGULATORY"/>
    <property type="match status" value="1"/>
</dbReference>
<evidence type="ECO:0000256" key="1">
    <source>
        <dbReference type="ARBA" id="ARBA00022553"/>
    </source>
</evidence>
<gene>
    <name evidence="6" type="ORF">GCM10010468_57920</name>
</gene>
<reference evidence="7" key="1">
    <citation type="journal article" date="2019" name="Int. J. Syst. Evol. Microbiol.">
        <title>The Global Catalogue of Microorganisms (GCM) 10K type strain sequencing project: providing services to taxonomists for standard genome sequencing and annotation.</title>
        <authorList>
            <consortium name="The Broad Institute Genomics Platform"/>
            <consortium name="The Broad Institute Genome Sequencing Center for Infectious Disease"/>
            <person name="Wu L."/>
            <person name="Ma J."/>
        </authorList>
    </citation>
    <scope>NUCLEOTIDE SEQUENCE [LARGE SCALE GENOMIC DNA]</scope>
    <source>
        <strain evidence="7">JCM 9377</strain>
    </source>
</reference>
<dbReference type="Gene3D" id="3.40.50.2300">
    <property type="match status" value="1"/>
</dbReference>
<dbReference type="PRINTS" id="PR00038">
    <property type="entry name" value="HTHLUXR"/>
</dbReference>
<feature type="domain" description="Response regulatory" evidence="5">
    <location>
        <begin position="4"/>
        <end position="120"/>
    </location>
</feature>
<dbReference type="InterPro" id="IPR000792">
    <property type="entry name" value="Tscrpt_reg_LuxR_C"/>
</dbReference>
<sequence length="216" mass="23008">MSVRIVVIDGNTLSRHGLAQVVTEQKDLVIAATAVDAAGGRTQIGMLRPEVAVVAQQLPDTDGLTLTAELRQLYPDLGVVVLGTGSSDSPLFRAMEAGASAYVAKSAAVPEFLSAIRHAAVAPQSFTAAELAAALRRRRTEAVLLTPREQETLRLLQEGLPIAAIARAMNLSHNTTKTYTARLYDKLGAGNRTQALMKALRLGLISHEPPERLHAS</sequence>
<evidence type="ECO:0000259" key="5">
    <source>
        <dbReference type="PROSITE" id="PS50110"/>
    </source>
</evidence>
<protein>
    <submittedName>
        <fullName evidence="6">Response regulator transcription factor</fullName>
    </submittedName>
</protein>
<dbReference type="SMART" id="SM00421">
    <property type="entry name" value="HTH_LUXR"/>
    <property type="match status" value="1"/>
</dbReference>